<protein>
    <submittedName>
        <fullName evidence="1">Uncharacterized protein</fullName>
    </submittedName>
</protein>
<sequence>MKITNCSVLLHSRFLPTVLKTSGISSFRKVRNPFRKDSILPGVWMRSGHAASSSRSTRRLVCGGAAYAGAVVLSTCIKEAEGFAAVCRFFDFIKSLFVDQPAGEEPQEES</sequence>
<keyword evidence="2" id="KW-1185">Reference proteome</keyword>
<comment type="caution">
    <text evidence="1">The sequence shown here is derived from an EMBL/GenBank/DDBJ whole genome shotgun (WGS) entry which is preliminary data.</text>
</comment>
<evidence type="ECO:0000313" key="2">
    <source>
        <dbReference type="Proteomes" id="UP000821845"/>
    </source>
</evidence>
<name>A0ACB7T7W0_HYAAI</name>
<dbReference type="Proteomes" id="UP000821845">
    <property type="component" value="Chromosome 10"/>
</dbReference>
<dbReference type="EMBL" id="CM023490">
    <property type="protein sequence ID" value="KAH6942372.1"/>
    <property type="molecule type" value="Genomic_DNA"/>
</dbReference>
<gene>
    <name evidence="1" type="ORF">HPB50_004231</name>
</gene>
<proteinExistence type="predicted"/>
<organism evidence="1 2">
    <name type="scientific">Hyalomma asiaticum</name>
    <name type="common">Tick</name>
    <dbReference type="NCBI Taxonomy" id="266040"/>
    <lineage>
        <taxon>Eukaryota</taxon>
        <taxon>Metazoa</taxon>
        <taxon>Ecdysozoa</taxon>
        <taxon>Arthropoda</taxon>
        <taxon>Chelicerata</taxon>
        <taxon>Arachnida</taxon>
        <taxon>Acari</taxon>
        <taxon>Parasitiformes</taxon>
        <taxon>Ixodida</taxon>
        <taxon>Ixodoidea</taxon>
        <taxon>Ixodidae</taxon>
        <taxon>Hyalomminae</taxon>
        <taxon>Hyalomma</taxon>
    </lineage>
</organism>
<accession>A0ACB7T7W0</accession>
<evidence type="ECO:0000313" key="1">
    <source>
        <dbReference type="EMBL" id="KAH6942372.1"/>
    </source>
</evidence>
<reference evidence="1" key="1">
    <citation type="submission" date="2020-05" db="EMBL/GenBank/DDBJ databases">
        <title>Large-scale comparative analyses of tick genomes elucidate their genetic diversity and vector capacities.</title>
        <authorList>
            <person name="Jia N."/>
            <person name="Wang J."/>
            <person name="Shi W."/>
            <person name="Du L."/>
            <person name="Sun Y."/>
            <person name="Zhan W."/>
            <person name="Jiang J."/>
            <person name="Wang Q."/>
            <person name="Zhang B."/>
            <person name="Ji P."/>
            <person name="Sakyi L.B."/>
            <person name="Cui X."/>
            <person name="Yuan T."/>
            <person name="Jiang B."/>
            <person name="Yang W."/>
            <person name="Lam T.T.-Y."/>
            <person name="Chang Q."/>
            <person name="Ding S."/>
            <person name="Wang X."/>
            <person name="Zhu J."/>
            <person name="Ruan X."/>
            <person name="Zhao L."/>
            <person name="Wei J."/>
            <person name="Que T."/>
            <person name="Du C."/>
            <person name="Cheng J."/>
            <person name="Dai P."/>
            <person name="Han X."/>
            <person name="Huang E."/>
            <person name="Gao Y."/>
            <person name="Liu J."/>
            <person name="Shao H."/>
            <person name="Ye R."/>
            <person name="Li L."/>
            <person name="Wei W."/>
            <person name="Wang X."/>
            <person name="Wang C."/>
            <person name="Yang T."/>
            <person name="Huo Q."/>
            <person name="Li W."/>
            <person name="Guo W."/>
            <person name="Chen H."/>
            <person name="Zhou L."/>
            <person name="Ni X."/>
            <person name="Tian J."/>
            <person name="Zhou Y."/>
            <person name="Sheng Y."/>
            <person name="Liu T."/>
            <person name="Pan Y."/>
            <person name="Xia L."/>
            <person name="Li J."/>
            <person name="Zhao F."/>
            <person name="Cao W."/>
        </authorList>
    </citation>
    <scope>NUCLEOTIDE SEQUENCE</scope>
    <source>
        <strain evidence="1">Hyas-2018</strain>
    </source>
</reference>